<protein>
    <submittedName>
        <fullName evidence="1">Uncharacterized protein</fullName>
    </submittedName>
</protein>
<evidence type="ECO:0000313" key="1">
    <source>
        <dbReference type="EMBL" id="RVT94046.1"/>
    </source>
</evidence>
<dbReference type="RefSeq" id="WP_127743218.1">
    <property type="nucleotide sequence ID" value="NZ_SACN01000001.1"/>
</dbReference>
<organism evidence="1 2">
    <name type="scientific">Sphingomonas crocodyli</name>
    <dbReference type="NCBI Taxonomy" id="1979270"/>
    <lineage>
        <taxon>Bacteria</taxon>
        <taxon>Pseudomonadati</taxon>
        <taxon>Pseudomonadota</taxon>
        <taxon>Alphaproteobacteria</taxon>
        <taxon>Sphingomonadales</taxon>
        <taxon>Sphingomonadaceae</taxon>
        <taxon>Sphingomonas</taxon>
    </lineage>
</organism>
<dbReference type="EMBL" id="SACN01000001">
    <property type="protein sequence ID" value="RVT94046.1"/>
    <property type="molecule type" value="Genomic_DNA"/>
</dbReference>
<evidence type="ECO:0000313" key="2">
    <source>
        <dbReference type="Proteomes" id="UP000282971"/>
    </source>
</evidence>
<dbReference type="Proteomes" id="UP000282971">
    <property type="component" value="Unassembled WGS sequence"/>
</dbReference>
<keyword evidence="2" id="KW-1185">Reference proteome</keyword>
<dbReference type="AlphaFoldDB" id="A0A437M8Y5"/>
<dbReference type="OrthoDB" id="7473760at2"/>
<reference evidence="1 2" key="1">
    <citation type="submission" date="2019-01" db="EMBL/GenBank/DDBJ databases">
        <authorList>
            <person name="Chen W.-M."/>
        </authorList>
    </citation>
    <scope>NUCLEOTIDE SEQUENCE [LARGE SCALE GENOMIC DNA]</scope>
    <source>
        <strain evidence="1 2">CCP-7</strain>
    </source>
</reference>
<accession>A0A437M8Y5</accession>
<proteinExistence type="predicted"/>
<gene>
    <name evidence="1" type="ORF">EOD43_09370</name>
</gene>
<comment type="caution">
    <text evidence="1">The sequence shown here is derived from an EMBL/GenBank/DDBJ whole genome shotgun (WGS) entry which is preliminary data.</text>
</comment>
<sequence length="95" mass="10432">MNDPVRIILRGLAKTLGGAIELVERETIDWASITFTGGRHRLRLRSSADPAPLIATIGDIDFPPRDHLVADILIGEISASDRGWLFEVEALTVEL</sequence>
<name>A0A437M8Y5_9SPHN</name>